<dbReference type="InterPro" id="IPR051044">
    <property type="entry name" value="MAG_DAG_Lipase"/>
</dbReference>
<dbReference type="InterPro" id="IPR022742">
    <property type="entry name" value="Hydrolase_4"/>
</dbReference>
<evidence type="ECO:0000313" key="2">
    <source>
        <dbReference type="EMBL" id="MBW7457839.1"/>
    </source>
</evidence>
<dbReference type="Proteomes" id="UP001519887">
    <property type="component" value="Unassembled WGS sequence"/>
</dbReference>
<dbReference type="Gene3D" id="3.40.50.1820">
    <property type="entry name" value="alpha/beta hydrolase"/>
    <property type="match status" value="1"/>
</dbReference>
<dbReference type="InterPro" id="IPR029058">
    <property type="entry name" value="AB_hydrolase_fold"/>
</dbReference>
<name>A0ABS7CAB2_9BACL</name>
<sequence length="316" mass="36088">MRSTHHQLPGESIHLYKWEPDEGEEITGLIHLIHGSCEHARRYEHFARYLTDRGLVVYASDLRGHGWSVEKREELGFFGERNGWAGMVSDLRRVTALAKSEHPDLKLTLVGHSMGSFLARHYAIIAGEDLDGMILIGTAHQPRVLLHLGRGIAAWEIMTKGCMYRSHFLNKLTYKSFNRRIKPARTLQDWLTRDEAEVDRFIDDEQCGFVFTAAGFRDMFDGLLYITKKSNIRHMPRNLPIVMLSGQDDPVGAYGKTVKRAYRSFGKAGVMELGMTLYEGMRHEILNEIGREQVYGDVLKWIYGTVIKPAKQTAHS</sequence>
<proteinExistence type="predicted"/>
<evidence type="ECO:0000259" key="1">
    <source>
        <dbReference type="Pfam" id="PF12146"/>
    </source>
</evidence>
<dbReference type="PANTHER" id="PTHR11614">
    <property type="entry name" value="PHOSPHOLIPASE-RELATED"/>
    <property type="match status" value="1"/>
</dbReference>
<organism evidence="2 3">
    <name type="scientific">Paenibacillus sepulcri</name>
    <dbReference type="NCBI Taxonomy" id="359917"/>
    <lineage>
        <taxon>Bacteria</taxon>
        <taxon>Bacillati</taxon>
        <taxon>Bacillota</taxon>
        <taxon>Bacilli</taxon>
        <taxon>Bacillales</taxon>
        <taxon>Paenibacillaceae</taxon>
        <taxon>Paenibacillus</taxon>
    </lineage>
</organism>
<feature type="domain" description="Serine aminopeptidase S33" evidence="1">
    <location>
        <begin position="26"/>
        <end position="288"/>
    </location>
</feature>
<accession>A0ABS7CAB2</accession>
<dbReference type="EMBL" id="JAHZIK010000981">
    <property type="protein sequence ID" value="MBW7457839.1"/>
    <property type="molecule type" value="Genomic_DNA"/>
</dbReference>
<protein>
    <submittedName>
        <fullName evidence="2">Lysophospholipase</fullName>
    </submittedName>
</protein>
<evidence type="ECO:0000313" key="3">
    <source>
        <dbReference type="Proteomes" id="UP001519887"/>
    </source>
</evidence>
<comment type="caution">
    <text evidence="2">The sequence shown here is derived from an EMBL/GenBank/DDBJ whole genome shotgun (WGS) entry which is preliminary data.</text>
</comment>
<dbReference type="Pfam" id="PF12146">
    <property type="entry name" value="Hydrolase_4"/>
    <property type="match status" value="1"/>
</dbReference>
<dbReference type="SUPFAM" id="SSF53474">
    <property type="entry name" value="alpha/beta-Hydrolases"/>
    <property type="match status" value="1"/>
</dbReference>
<gene>
    <name evidence="2" type="ORF">K0U00_27745</name>
</gene>
<dbReference type="RefSeq" id="WP_210039744.1">
    <property type="nucleotide sequence ID" value="NZ_JBHLVU010000008.1"/>
</dbReference>
<keyword evidence="3" id="KW-1185">Reference proteome</keyword>
<reference evidence="2 3" key="1">
    <citation type="submission" date="2021-07" db="EMBL/GenBank/DDBJ databases">
        <title>Paenibacillus radiodurans sp. nov., isolated from the southeastern edge of Tengger Desert.</title>
        <authorList>
            <person name="Zhang G."/>
        </authorList>
    </citation>
    <scope>NUCLEOTIDE SEQUENCE [LARGE SCALE GENOMIC DNA]</scope>
    <source>
        <strain evidence="2 3">CCM 7311</strain>
    </source>
</reference>